<evidence type="ECO:0000313" key="6">
    <source>
        <dbReference type="Proteomes" id="UP000236268"/>
    </source>
</evidence>
<protein>
    <submittedName>
        <fullName evidence="5">DUF4172 domain-containing protein</fullName>
    </submittedName>
</protein>
<dbReference type="InterPro" id="IPR003812">
    <property type="entry name" value="Fido"/>
</dbReference>
<feature type="active site" evidence="1">
    <location>
        <position position="208"/>
    </location>
</feature>
<dbReference type="Gene3D" id="1.10.3290.10">
    <property type="entry name" value="Fido-like domain"/>
    <property type="match status" value="1"/>
</dbReference>
<dbReference type="SUPFAM" id="SSF140931">
    <property type="entry name" value="Fic-like"/>
    <property type="match status" value="1"/>
</dbReference>
<evidence type="ECO:0000256" key="2">
    <source>
        <dbReference type="PIRSR" id="PIRSR640198-2"/>
    </source>
</evidence>
<evidence type="ECO:0000256" key="3">
    <source>
        <dbReference type="SAM" id="MobiDB-lite"/>
    </source>
</evidence>
<dbReference type="PANTHER" id="PTHR13504">
    <property type="entry name" value="FIDO DOMAIN-CONTAINING PROTEIN DDB_G0283145"/>
    <property type="match status" value="1"/>
</dbReference>
<accession>A0A2K1FR72</accession>
<dbReference type="AlphaFoldDB" id="A0A2K1FR72"/>
<dbReference type="PANTHER" id="PTHR13504:SF33">
    <property type="entry name" value="FIC FAMILY PROTEIN"/>
    <property type="match status" value="1"/>
</dbReference>
<comment type="caution">
    <text evidence="5">The sequence shown here is derived from an EMBL/GenBank/DDBJ whole genome shotgun (WGS) entry which is preliminary data.</text>
</comment>
<gene>
    <name evidence="5" type="ORF">C1S70_31155</name>
</gene>
<dbReference type="Pfam" id="PF13776">
    <property type="entry name" value="DUF4172"/>
    <property type="match status" value="1"/>
</dbReference>
<dbReference type="EMBL" id="POWG01000065">
    <property type="protein sequence ID" value="PNQ95031.1"/>
    <property type="molecule type" value="Genomic_DNA"/>
</dbReference>
<dbReference type="Pfam" id="PF02661">
    <property type="entry name" value="Fic"/>
    <property type="match status" value="1"/>
</dbReference>
<organism evidence="5 6">
    <name type="scientific">Azospirillum argentinense</name>
    <dbReference type="NCBI Taxonomy" id="2970906"/>
    <lineage>
        <taxon>Bacteria</taxon>
        <taxon>Pseudomonadati</taxon>
        <taxon>Pseudomonadota</taxon>
        <taxon>Alphaproteobacteria</taxon>
        <taxon>Rhodospirillales</taxon>
        <taxon>Azospirillaceae</taxon>
        <taxon>Azospirillum</taxon>
    </lineage>
</organism>
<keyword evidence="2" id="KW-0067">ATP-binding</keyword>
<dbReference type="InterPro" id="IPR025230">
    <property type="entry name" value="DUF4172"/>
</dbReference>
<keyword evidence="5" id="KW-0614">Plasmid</keyword>
<dbReference type="RefSeq" id="WP_103041684.1">
    <property type="nucleotide sequence ID" value="NZ_POWG01000065.1"/>
</dbReference>
<evidence type="ECO:0000259" key="4">
    <source>
        <dbReference type="PROSITE" id="PS51459"/>
    </source>
</evidence>
<feature type="binding site" evidence="2">
    <location>
        <begin position="250"/>
        <end position="251"/>
    </location>
    <ligand>
        <name>ATP</name>
        <dbReference type="ChEBI" id="CHEBI:30616"/>
    </ligand>
</feature>
<evidence type="ECO:0000256" key="1">
    <source>
        <dbReference type="PIRSR" id="PIRSR640198-1"/>
    </source>
</evidence>
<dbReference type="InterPro" id="IPR040198">
    <property type="entry name" value="Fido_containing"/>
</dbReference>
<dbReference type="Proteomes" id="UP000236268">
    <property type="component" value="Unassembled WGS sequence"/>
</dbReference>
<dbReference type="Gene3D" id="1.10.10.10">
    <property type="entry name" value="Winged helix-like DNA-binding domain superfamily/Winged helix DNA-binding domain"/>
    <property type="match status" value="1"/>
</dbReference>
<geneLocation type="plasmid" evidence="5">
    <name>p45unnamed</name>
</geneLocation>
<name>A0A2K1FR72_9PROT</name>
<dbReference type="GO" id="GO:0005524">
    <property type="term" value="F:ATP binding"/>
    <property type="evidence" value="ECO:0007669"/>
    <property type="project" value="UniProtKB-KW"/>
</dbReference>
<proteinExistence type="predicted"/>
<dbReference type="InterPro" id="IPR036388">
    <property type="entry name" value="WH-like_DNA-bd_sf"/>
</dbReference>
<reference evidence="5 6" key="1">
    <citation type="submission" date="2018-01" db="EMBL/GenBank/DDBJ databases">
        <title>Whole genome sequence of Azospirillum brasilense REC3 isolated from strawberry roots.</title>
        <authorList>
            <person name="Fontana C.A."/>
            <person name="Salazar S.M."/>
            <person name="Bassi D."/>
            <person name="Puglisi E."/>
            <person name="Lovaisa N.C."/>
            <person name="Toffoli L.M."/>
            <person name="Pedraza R."/>
            <person name="Cocconcelli P.S."/>
        </authorList>
    </citation>
    <scope>NUCLEOTIDE SEQUENCE [LARGE SCALE GENOMIC DNA]</scope>
    <source>
        <strain evidence="5 6">REC3</strain>
        <plasmid evidence="5">p45unnamed</plasmid>
    </source>
</reference>
<sequence length="397" mass="43596">MVTYIWQREEWPSFRWDGNRLLLPLARARHRQGLLLGKMGGIGFAAQRDAELAALSEEVVKTSAIEGEVLNPASVRSSVARRLGLSEAGPMPVDRQVEGVVGVVMDASKKHVRPLTEERLHGWHAALFPTGRSGGERIDVARWRTDRLGAMRVVSNPFSPRPTIHYEAPPARRVASEMAVFLRWFNAGREIDPLLRAGLAHLWFVTIHPMDDGNGRIARAVADLAMAQAEGTGQRFYSLSAAIERDRTRYYDALEAAQKGDLDITDWLVWFAECSERAILAAEAMTERVVNAARFWKTHAAHPFNGRQRQVLGMLLGGFDGPVTAKRWTGLCGCSPDTAQRDMSALVGLGLLARNPGGGRSTSYRFTWPPASTPAIVPEDPPPEPKDGGPSIALSPV</sequence>
<dbReference type="PROSITE" id="PS51459">
    <property type="entry name" value="FIDO"/>
    <property type="match status" value="1"/>
</dbReference>
<feature type="region of interest" description="Disordered" evidence="3">
    <location>
        <begin position="369"/>
        <end position="397"/>
    </location>
</feature>
<feature type="domain" description="Fido" evidence="4">
    <location>
        <begin position="115"/>
        <end position="273"/>
    </location>
</feature>
<keyword evidence="2" id="KW-0547">Nucleotide-binding</keyword>
<feature type="binding site" evidence="2">
    <location>
        <begin position="212"/>
        <end position="219"/>
    </location>
    <ligand>
        <name>ATP</name>
        <dbReference type="ChEBI" id="CHEBI:30616"/>
    </ligand>
</feature>
<dbReference type="InterPro" id="IPR036597">
    <property type="entry name" value="Fido-like_dom_sf"/>
</dbReference>
<evidence type="ECO:0000313" key="5">
    <source>
        <dbReference type="EMBL" id="PNQ95031.1"/>
    </source>
</evidence>